<organism evidence="2">
    <name type="scientific">Anguilla anguilla</name>
    <name type="common">European freshwater eel</name>
    <name type="synonym">Muraena anguilla</name>
    <dbReference type="NCBI Taxonomy" id="7936"/>
    <lineage>
        <taxon>Eukaryota</taxon>
        <taxon>Metazoa</taxon>
        <taxon>Chordata</taxon>
        <taxon>Craniata</taxon>
        <taxon>Vertebrata</taxon>
        <taxon>Euteleostomi</taxon>
        <taxon>Actinopterygii</taxon>
        <taxon>Neopterygii</taxon>
        <taxon>Teleostei</taxon>
        <taxon>Anguilliformes</taxon>
        <taxon>Anguillidae</taxon>
        <taxon>Anguilla</taxon>
    </lineage>
</organism>
<reference evidence="2" key="2">
    <citation type="journal article" date="2015" name="Fish Shellfish Immunol.">
        <title>Early steps in the European eel (Anguilla anguilla)-Vibrio vulnificus interaction in the gills: Role of the RtxA13 toxin.</title>
        <authorList>
            <person name="Callol A."/>
            <person name="Pajuelo D."/>
            <person name="Ebbesson L."/>
            <person name="Teles M."/>
            <person name="MacKenzie S."/>
            <person name="Amaro C."/>
        </authorList>
    </citation>
    <scope>NUCLEOTIDE SEQUENCE</scope>
</reference>
<evidence type="ECO:0000256" key="1">
    <source>
        <dbReference type="SAM" id="MobiDB-lite"/>
    </source>
</evidence>
<reference evidence="2" key="1">
    <citation type="submission" date="2014-11" db="EMBL/GenBank/DDBJ databases">
        <authorList>
            <person name="Amaro Gonzalez C."/>
        </authorList>
    </citation>
    <scope>NUCLEOTIDE SEQUENCE</scope>
</reference>
<sequence>MISRNQGDSSINSMNSIHSETHPQLSSCNLPIRAMFVKVTWQLCRINVQQ</sequence>
<accession>A0A0E9RBM0</accession>
<evidence type="ECO:0000313" key="2">
    <source>
        <dbReference type="EMBL" id="JAH25865.1"/>
    </source>
</evidence>
<dbReference type="AlphaFoldDB" id="A0A0E9RBM0"/>
<feature type="region of interest" description="Disordered" evidence="1">
    <location>
        <begin position="1"/>
        <end position="24"/>
    </location>
</feature>
<name>A0A0E9RBM0_ANGAN</name>
<dbReference type="EMBL" id="GBXM01082712">
    <property type="protein sequence ID" value="JAH25865.1"/>
    <property type="molecule type" value="Transcribed_RNA"/>
</dbReference>
<proteinExistence type="predicted"/>
<protein>
    <submittedName>
        <fullName evidence="2">Uncharacterized protein</fullName>
    </submittedName>
</protein>